<sequence length="277" mass="30458">MIGVGPFPIQVFTIIGAVLLGWMTARFVARRMPEVSYKTAGSMILDAVVWGLLAARLIYIAQWWDEYSAKPMSMLAIGDRGFSWWAGIVVAVAYIWWRTRLTQALRGPVLAGVMVGVVAWAVAGGVLNLMQSSAPPLPDLQLATLDERSISLSAYAGRPIVLNLWASWCPPCRREMPVFEQAQTEFPGVAFVLVNQGENPKQAQAFLESEGLKLTDILLDPASELMRLMGSRGLPTTLFFDAQGRMVDSHLGEITMPSLKDKILRRFDRSSVSGTGK</sequence>
<feature type="transmembrane region" description="Helical" evidence="4">
    <location>
        <begin position="40"/>
        <end position="61"/>
    </location>
</feature>
<dbReference type="InterPro" id="IPR013766">
    <property type="entry name" value="Thioredoxin_domain"/>
</dbReference>
<dbReference type="Pfam" id="PF01790">
    <property type="entry name" value="LGT"/>
    <property type="match status" value="1"/>
</dbReference>
<evidence type="ECO:0000313" key="7">
    <source>
        <dbReference type="Proteomes" id="UP000234328"/>
    </source>
</evidence>
<keyword evidence="3" id="KW-0676">Redox-active center</keyword>
<evidence type="ECO:0000256" key="2">
    <source>
        <dbReference type="ARBA" id="ARBA00022748"/>
    </source>
</evidence>
<keyword evidence="4" id="KW-1133">Transmembrane helix</keyword>
<feature type="transmembrane region" description="Helical" evidence="4">
    <location>
        <begin position="6"/>
        <end position="28"/>
    </location>
</feature>
<dbReference type="PROSITE" id="PS00194">
    <property type="entry name" value="THIOREDOXIN_1"/>
    <property type="match status" value="1"/>
</dbReference>
<dbReference type="OrthoDB" id="9811352at2"/>
<dbReference type="RefSeq" id="WP_011633148.1">
    <property type="nucleotide sequence ID" value="NZ_PDNV01000011.1"/>
</dbReference>
<dbReference type="GO" id="GO:0008961">
    <property type="term" value="F:phosphatidylglycerol-prolipoprotein diacylglyceryl transferase activity"/>
    <property type="evidence" value="ECO:0007669"/>
    <property type="project" value="InterPro"/>
</dbReference>
<dbReference type="SUPFAM" id="SSF52833">
    <property type="entry name" value="Thioredoxin-like"/>
    <property type="match status" value="1"/>
</dbReference>
<dbReference type="GO" id="GO:0005886">
    <property type="term" value="C:plasma membrane"/>
    <property type="evidence" value="ECO:0007669"/>
    <property type="project" value="InterPro"/>
</dbReference>
<dbReference type="InterPro" id="IPR017937">
    <property type="entry name" value="Thioredoxin_CS"/>
</dbReference>
<evidence type="ECO:0000256" key="3">
    <source>
        <dbReference type="ARBA" id="ARBA00023284"/>
    </source>
</evidence>
<dbReference type="Pfam" id="PF08534">
    <property type="entry name" value="Redoxin"/>
    <property type="match status" value="1"/>
</dbReference>
<dbReference type="InterPro" id="IPR001640">
    <property type="entry name" value="Lgt"/>
</dbReference>
<reference evidence="6 7" key="1">
    <citation type="submission" date="2017-10" db="EMBL/GenBank/DDBJ databases">
        <title>Two draft genome sequences of Pusillimonas sp. strains isolated from a nitrate- and radionuclide-contaminated groundwater in Russia.</title>
        <authorList>
            <person name="Grouzdev D.S."/>
            <person name="Tourova T.P."/>
            <person name="Goeva M.A."/>
            <person name="Babich T.L."/>
            <person name="Sokolova D.S."/>
            <person name="Abdullin R."/>
            <person name="Poltaraus A.B."/>
            <person name="Toshchakov S.V."/>
            <person name="Nazina T.N."/>
        </authorList>
    </citation>
    <scope>NUCLEOTIDE SEQUENCE [LARGE SCALE GENOMIC DNA]</scope>
    <source>
        <strain evidence="6 7">JR1/69-2-13</strain>
    </source>
</reference>
<accession>A0A2N4UCI7</accession>
<evidence type="ECO:0000256" key="4">
    <source>
        <dbReference type="SAM" id="Phobius"/>
    </source>
</evidence>
<dbReference type="PROSITE" id="PS51352">
    <property type="entry name" value="THIOREDOXIN_2"/>
    <property type="match status" value="1"/>
</dbReference>
<dbReference type="GO" id="GO:0030313">
    <property type="term" value="C:cell envelope"/>
    <property type="evidence" value="ECO:0007669"/>
    <property type="project" value="UniProtKB-SubCell"/>
</dbReference>
<feature type="domain" description="Thioredoxin" evidence="5">
    <location>
        <begin position="131"/>
        <end position="269"/>
    </location>
</feature>
<organism evidence="6 7">
    <name type="scientific">Pollutimonas nitritireducens</name>
    <dbReference type="NCBI Taxonomy" id="2045209"/>
    <lineage>
        <taxon>Bacteria</taxon>
        <taxon>Pseudomonadati</taxon>
        <taxon>Pseudomonadota</taxon>
        <taxon>Betaproteobacteria</taxon>
        <taxon>Burkholderiales</taxon>
        <taxon>Alcaligenaceae</taxon>
        <taxon>Pollutimonas</taxon>
    </lineage>
</organism>
<dbReference type="PANTHER" id="PTHR42852:SF13">
    <property type="entry name" value="PROTEIN DIPZ"/>
    <property type="match status" value="1"/>
</dbReference>
<dbReference type="Gene3D" id="3.40.30.10">
    <property type="entry name" value="Glutaredoxin"/>
    <property type="match status" value="1"/>
</dbReference>
<dbReference type="GO" id="GO:0017004">
    <property type="term" value="P:cytochrome complex assembly"/>
    <property type="evidence" value="ECO:0007669"/>
    <property type="project" value="UniProtKB-KW"/>
</dbReference>
<evidence type="ECO:0000259" key="5">
    <source>
        <dbReference type="PROSITE" id="PS51352"/>
    </source>
</evidence>
<dbReference type="CDD" id="cd02966">
    <property type="entry name" value="TlpA_like_family"/>
    <property type="match status" value="1"/>
</dbReference>
<proteinExistence type="predicted"/>
<dbReference type="GO" id="GO:0042158">
    <property type="term" value="P:lipoprotein biosynthetic process"/>
    <property type="evidence" value="ECO:0007669"/>
    <property type="project" value="InterPro"/>
</dbReference>
<dbReference type="GO" id="GO:0015036">
    <property type="term" value="F:disulfide oxidoreductase activity"/>
    <property type="evidence" value="ECO:0007669"/>
    <property type="project" value="UniProtKB-ARBA"/>
</dbReference>
<keyword evidence="4" id="KW-0472">Membrane</keyword>
<keyword evidence="7" id="KW-1185">Reference proteome</keyword>
<dbReference type="InterPro" id="IPR036249">
    <property type="entry name" value="Thioredoxin-like_sf"/>
</dbReference>
<feature type="transmembrane region" description="Helical" evidence="4">
    <location>
        <begin position="109"/>
        <end position="130"/>
    </location>
</feature>
<gene>
    <name evidence="6" type="ORF">CR155_16830</name>
</gene>
<dbReference type="AlphaFoldDB" id="A0A2N4UCI7"/>
<name>A0A2N4UCI7_9BURK</name>
<keyword evidence="4" id="KW-0812">Transmembrane</keyword>
<dbReference type="InterPro" id="IPR013740">
    <property type="entry name" value="Redoxin"/>
</dbReference>
<dbReference type="PANTHER" id="PTHR42852">
    <property type="entry name" value="THIOL:DISULFIDE INTERCHANGE PROTEIN DSBE"/>
    <property type="match status" value="1"/>
</dbReference>
<dbReference type="EMBL" id="PDNV01000011">
    <property type="protein sequence ID" value="PLC52740.1"/>
    <property type="molecule type" value="Genomic_DNA"/>
</dbReference>
<evidence type="ECO:0000313" key="6">
    <source>
        <dbReference type="EMBL" id="PLC52740.1"/>
    </source>
</evidence>
<comment type="subcellular location">
    <subcellularLocation>
        <location evidence="1">Cell envelope</location>
    </subcellularLocation>
</comment>
<comment type="caution">
    <text evidence="6">The sequence shown here is derived from an EMBL/GenBank/DDBJ whole genome shotgun (WGS) entry which is preliminary data.</text>
</comment>
<dbReference type="InterPro" id="IPR050553">
    <property type="entry name" value="Thioredoxin_ResA/DsbE_sf"/>
</dbReference>
<keyword evidence="2" id="KW-0201">Cytochrome c-type biogenesis</keyword>
<protein>
    <submittedName>
        <fullName evidence="6">Redoxin</fullName>
    </submittedName>
</protein>
<evidence type="ECO:0000256" key="1">
    <source>
        <dbReference type="ARBA" id="ARBA00004196"/>
    </source>
</evidence>
<dbReference type="Proteomes" id="UP000234328">
    <property type="component" value="Unassembled WGS sequence"/>
</dbReference>
<feature type="transmembrane region" description="Helical" evidence="4">
    <location>
        <begin position="81"/>
        <end position="97"/>
    </location>
</feature>